<dbReference type="EMBL" id="BMTP01000006">
    <property type="protein sequence ID" value="GGU38028.1"/>
    <property type="molecule type" value="Genomic_DNA"/>
</dbReference>
<organism evidence="9 10">
    <name type="scientific">Streptomyces lavendofoliae</name>
    <dbReference type="NCBI Taxonomy" id="67314"/>
    <lineage>
        <taxon>Bacteria</taxon>
        <taxon>Bacillati</taxon>
        <taxon>Actinomycetota</taxon>
        <taxon>Actinomycetes</taxon>
        <taxon>Kitasatosporales</taxon>
        <taxon>Streptomycetaceae</taxon>
        <taxon>Streptomyces</taxon>
    </lineage>
</organism>
<keyword evidence="10" id="KW-1185">Reference proteome</keyword>
<dbReference type="SUPFAM" id="SSF48264">
    <property type="entry name" value="Cytochrome P450"/>
    <property type="match status" value="1"/>
</dbReference>
<dbReference type="PRINTS" id="PR00463">
    <property type="entry name" value="EP450I"/>
</dbReference>
<evidence type="ECO:0000256" key="1">
    <source>
        <dbReference type="ARBA" id="ARBA00010617"/>
    </source>
</evidence>
<dbReference type="InterPro" id="IPR001128">
    <property type="entry name" value="Cyt_P450"/>
</dbReference>
<evidence type="ECO:0000256" key="3">
    <source>
        <dbReference type="ARBA" id="ARBA00022723"/>
    </source>
</evidence>
<dbReference type="PANTHER" id="PTHR24291">
    <property type="entry name" value="CYTOCHROME P450 FAMILY 4"/>
    <property type="match status" value="1"/>
</dbReference>
<evidence type="ECO:0000256" key="5">
    <source>
        <dbReference type="ARBA" id="ARBA00023004"/>
    </source>
</evidence>
<dbReference type="RefSeq" id="WP_189551006.1">
    <property type="nucleotide sequence ID" value="NZ_BMTP01000006.1"/>
</dbReference>
<dbReference type="PRINTS" id="PR00385">
    <property type="entry name" value="P450"/>
</dbReference>
<comment type="cofactor">
    <cofactor evidence="7">
        <name>heme</name>
        <dbReference type="ChEBI" id="CHEBI:30413"/>
    </cofactor>
</comment>
<dbReference type="Pfam" id="PF00067">
    <property type="entry name" value="p450"/>
    <property type="match status" value="1"/>
</dbReference>
<dbReference type="GO" id="GO:0004497">
    <property type="term" value="F:monooxygenase activity"/>
    <property type="evidence" value="ECO:0007669"/>
    <property type="project" value="UniProtKB-KW"/>
</dbReference>
<dbReference type="AlphaFoldDB" id="A0A918M3V1"/>
<dbReference type="InterPro" id="IPR017972">
    <property type="entry name" value="Cyt_P450_CS"/>
</dbReference>
<dbReference type="InterPro" id="IPR002401">
    <property type="entry name" value="Cyt_P450_E_grp-I"/>
</dbReference>
<accession>A0A918M3V1</accession>
<dbReference type="GO" id="GO:0005506">
    <property type="term" value="F:iron ion binding"/>
    <property type="evidence" value="ECO:0007669"/>
    <property type="project" value="InterPro"/>
</dbReference>
<protein>
    <submittedName>
        <fullName evidence="9">Cytochrome P450</fullName>
    </submittedName>
</protein>
<name>A0A918M3V1_9ACTN</name>
<keyword evidence="4 8" id="KW-0560">Oxidoreductase</keyword>
<dbReference type="PROSITE" id="PS00086">
    <property type="entry name" value="CYTOCHROME_P450"/>
    <property type="match status" value="1"/>
</dbReference>
<dbReference type="PANTHER" id="PTHR24291:SF50">
    <property type="entry name" value="BIFUNCTIONAL ALBAFLAVENONE MONOOXYGENASE_TERPENE SYNTHASE"/>
    <property type="match status" value="1"/>
</dbReference>
<dbReference type="GO" id="GO:0020037">
    <property type="term" value="F:heme binding"/>
    <property type="evidence" value="ECO:0007669"/>
    <property type="project" value="InterPro"/>
</dbReference>
<keyword evidence="6 8" id="KW-0503">Monooxygenase</keyword>
<comment type="similarity">
    <text evidence="1 8">Belongs to the cytochrome P450 family.</text>
</comment>
<proteinExistence type="inferred from homology"/>
<reference evidence="9" key="2">
    <citation type="submission" date="2020-09" db="EMBL/GenBank/DDBJ databases">
        <authorList>
            <person name="Sun Q."/>
            <person name="Ohkuma M."/>
        </authorList>
    </citation>
    <scope>NUCLEOTIDE SEQUENCE</scope>
    <source>
        <strain evidence="9">JCM 4391</strain>
    </source>
</reference>
<evidence type="ECO:0000313" key="10">
    <source>
        <dbReference type="Proteomes" id="UP000636661"/>
    </source>
</evidence>
<evidence type="ECO:0000256" key="8">
    <source>
        <dbReference type="RuleBase" id="RU000461"/>
    </source>
</evidence>
<evidence type="ECO:0000256" key="4">
    <source>
        <dbReference type="ARBA" id="ARBA00023002"/>
    </source>
</evidence>
<feature type="binding site" description="axial binding residue" evidence="7">
    <location>
        <position position="400"/>
    </location>
    <ligand>
        <name>heme</name>
        <dbReference type="ChEBI" id="CHEBI:30413"/>
    </ligand>
    <ligandPart>
        <name>Fe</name>
        <dbReference type="ChEBI" id="CHEBI:18248"/>
    </ligandPart>
</feature>
<keyword evidence="2 7" id="KW-0349">Heme</keyword>
<evidence type="ECO:0000256" key="6">
    <source>
        <dbReference type="ARBA" id="ARBA00023033"/>
    </source>
</evidence>
<dbReference type="Gene3D" id="1.10.630.10">
    <property type="entry name" value="Cytochrome P450"/>
    <property type="match status" value="1"/>
</dbReference>
<dbReference type="InterPro" id="IPR036396">
    <property type="entry name" value="Cyt_P450_sf"/>
</dbReference>
<evidence type="ECO:0000313" key="9">
    <source>
        <dbReference type="EMBL" id="GGU38028.1"/>
    </source>
</evidence>
<sequence length="452" mass="49507">MSHVAELRPIASVPRVPGSVPLLGHALALWRDPLGFLSSLRQHGDLVRVDLGTMPMYVVTTPDLVHEVTVRQAGKFEKGRFFDRLRPLAGNGLANADGELHRKHRRMIQPMFSRERITGYSEIMSANARSMADSWAPGDVIDLEPAMAGYAVETLARTLFSTDIGLPAVDAVRKNLPVLLTNLLIRAASPKMLDRLPIPANRRFDRAAAGLRAVIDEVVATSRAAGPTDHDDLLSLLLAARDEESGSRMSDVQVRDELATILFAGAETTAATLAWAFHELAARPDVEEDLVAEIDRVVGDGPVTALHVPELKGIRRVIDEVVRLHGVTLLMRRTTEPVTLGGVGMPAGTEVAFSLYALHRDPGLYENADRFDPDRWLPERQAEGPGRRAYIPFGAGNRKCIGDLFVWTEATIAIATVLRRWRLVPVPGHTPREVASAVAHADRIPMTVVARR</sequence>
<keyword evidence="3 7" id="KW-0479">Metal-binding</keyword>
<dbReference type="GO" id="GO:0016705">
    <property type="term" value="F:oxidoreductase activity, acting on paired donors, with incorporation or reduction of molecular oxygen"/>
    <property type="evidence" value="ECO:0007669"/>
    <property type="project" value="InterPro"/>
</dbReference>
<dbReference type="CDD" id="cd11049">
    <property type="entry name" value="CYP170A1-like"/>
    <property type="match status" value="1"/>
</dbReference>
<dbReference type="Proteomes" id="UP000636661">
    <property type="component" value="Unassembled WGS sequence"/>
</dbReference>
<reference evidence="9" key="1">
    <citation type="journal article" date="2014" name="Int. J. Syst. Evol. Microbiol.">
        <title>Complete genome sequence of Corynebacterium casei LMG S-19264T (=DSM 44701T), isolated from a smear-ripened cheese.</title>
        <authorList>
            <consortium name="US DOE Joint Genome Institute (JGI-PGF)"/>
            <person name="Walter F."/>
            <person name="Albersmeier A."/>
            <person name="Kalinowski J."/>
            <person name="Ruckert C."/>
        </authorList>
    </citation>
    <scope>NUCLEOTIDE SEQUENCE</scope>
    <source>
        <strain evidence="9">JCM 4391</strain>
    </source>
</reference>
<keyword evidence="5 7" id="KW-0408">Iron</keyword>
<gene>
    <name evidence="9" type="ORF">GCM10010274_26640</name>
</gene>
<evidence type="ECO:0000256" key="2">
    <source>
        <dbReference type="ARBA" id="ARBA00022617"/>
    </source>
</evidence>
<dbReference type="InterPro" id="IPR050196">
    <property type="entry name" value="Cytochrome_P450_Monoox"/>
</dbReference>
<comment type="caution">
    <text evidence="9">The sequence shown here is derived from an EMBL/GenBank/DDBJ whole genome shotgun (WGS) entry which is preliminary data.</text>
</comment>
<evidence type="ECO:0000256" key="7">
    <source>
        <dbReference type="PIRSR" id="PIRSR602401-1"/>
    </source>
</evidence>